<dbReference type="EMBL" id="CP012752">
    <property type="protein sequence ID" value="ALG13911.1"/>
    <property type="molecule type" value="Genomic_DNA"/>
</dbReference>
<name>A0A0N7F5D3_9PSEU</name>
<proteinExistence type="predicted"/>
<organism evidence="2 3">
    <name type="scientific">Kibdelosporangium phytohabitans</name>
    <dbReference type="NCBI Taxonomy" id="860235"/>
    <lineage>
        <taxon>Bacteria</taxon>
        <taxon>Bacillati</taxon>
        <taxon>Actinomycetota</taxon>
        <taxon>Actinomycetes</taxon>
        <taxon>Pseudonocardiales</taxon>
        <taxon>Pseudonocardiaceae</taxon>
        <taxon>Kibdelosporangium</taxon>
    </lineage>
</organism>
<dbReference type="Gene3D" id="1.20.120.450">
    <property type="entry name" value="dinb family like domain"/>
    <property type="match status" value="1"/>
</dbReference>
<dbReference type="STRING" id="860235.AOZ06_49865"/>
<keyword evidence="3" id="KW-1185">Reference proteome</keyword>
<feature type="domain" description="DinB-like" evidence="1">
    <location>
        <begin position="55"/>
        <end position="163"/>
    </location>
</feature>
<evidence type="ECO:0000313" key="3">
    <source>
        <dbReference type="Proteomes" id="UP000063699"/>
    </source>
</evidence>
<gene>
    <name evidence="2" type="ORF">AOZ06_49865</name>
</gene>
<dbReference type="RefSeq" id="WP_054295785.1">
    <property type="nucleotide sequence ID" value="NZ_CP012752.1"/>
</dbReference>
<dbReference type="Proteomes" id="UP000063699">
    <property type="component" value="Chromosome"/>
</dbReference>
<sequence>MNWRDQLLEQLEFYWDHSLWPRVRGLTDEEYLWEPVGDMWSIREKPDGTFAIDWQLHPPEPPPVTTIAWRITHIAVGCFGQRAASHFKAEVPTLEITSWPGDADTAVSMLQDTYKAWHGGVKSLSESEFLAPVGEAEPGYAEYPFAALVLHITREVCHHGGEIGVLRDLYRAGLR</sequence>
<dbReference type="KEGG" id="kphy:AOZ06_49865"/>
<accession>A0A0N7F5D3</accession>
<protein>
    <recommendedName>
        <fullName evidence="1">DinB-like domain-containing protein</fullName>
    </recommendedName>
</protein>
<evidence type="ECO:0000259" key="1">
    <source>
        <dbReference type="Pfam" id="PF12867"/>
    </source>
</evidence>
<reference evidence="2 3" key="1">
    <citation type="submission" date="2015-07" db="EMBL/GenBank/DDBJ databases">
        <title>Genome sequencing of Kibdelosporangium phytohabitans.</title>
        <authorList>
            <person name="Qin S."/>
            <person name="Xing K."/>
        </authorList>
    </citation>
    <scope>NUCLEOTIDE SEQUENCE [LARGE SCALE GENOMIC DNA]</scope>
    <source>
        <strain evidence="2 3">KLBMP1111</strain>
    </source>
</reference>
<dbReference type="Pfam" id="PF12867">
    <property type="entry name" value="DinB_2"/>
    <property type="match status" value="1"/>
</dbReference>
<evidence type="ECO:0000313" key="2">
    <source>
        <dbReference type="EMBL" id="ALG13911.1"/>
    </source>
</evidence>
<dbReference type="InterPro" id="IPR034660">
    <property type="entry name" value="DinB/YfiT-like"/>
</dbReference>
<dbReference type="OrthoDB" id="5022306at2"/>
<dbReference type="AlphaFoldDB" id="A0A0N7F5D3"/>
<dbReference type="SUPFAM" id="SSF109854">
    <property type="entry name" value="DinB/YfiT-like putative metalloenzymes"/>
    <property type="match status" value="2"/>
</dbReference>
<dbReference type="InterPro" id="IPR024775">
    <property type="entry name" value="DinB-like"/>
</dbReference>